<dbReference type="Proteomes" id="UP001295794">
    <property type="component" value="Unassembled WGS sequence"/>
</dbReference>
<dbReference type="EMBL" id="CAVNYO010000412">
    <property type="protein sequence ID" value="CAK5276796.1"/>
    <property type="molecule type" value="Genomic_DNA"/>
</dbReference>
<comment type="caution">
    <text evidence="1">The sequence shown here is derived from an EMBL/GenBank/DDBJ whole genome shotgun (WGS) entry which is preliminary data.</text>
</comment>
<feature type="non-terminal residue" evidence="1">
    <location>
        <position position="88"/>
    </location>
</feature>
<evidence type="ECO:0000313" key="2">
    <source>
        <dbReference type="Proteomes" id="UP001295794"/>
    </source>
</evidence>
<accession>A0AAD2HKN1</accession>
<keyword evidence="2" id="KW-1185">Reference proteome</keyword>
<dbReference type="AlphaFoldDB" id="A0AAD2HKN1"/>
<name>A0AAD2HKN1_9AGAR</name>
<gene>
    <name evidence="1" type="ORF">MYCIT1_LOCUS25350</name>
</gene>
<proteinExistence type="predicted"/>
<reference evidence="1" key="1">
    <citation type="submission" date="2023-11" db="EMBL/GenBank/DDBJ databases">
        <authorList>
            <person name="De Vega J J."/>
            <person name="De Vega J J."/>
        </authorList>
    </citation>
    <scope>NUCLEOTIDE SEQUENCE</scope>
</reference>
<sequence length="88" mass="9995">RLSSQFHCTCIELSKPTDVFAMSLQVEPERSGYSESRYRRWLELALALFGCVRSAAAASLHGLRITESVTRDRVTHTHTHTLGKFIFL</sequence>
<organism evidence="1 2">
    <name type="scientific">Mycena citricolor</name>
    <dbReference type="NCBI Taxonomy" id="2018698"/>
    <lineage>
        <taxon>Eukaryota</taxon>
        <taxon>Fungi</taxon>
        <taxon>Dikarya</taxon>
        <taxon>Basidiomycota</taxon>
        <taxon>Agaricomycotina</taxon>
        <taxon>Agaricomycetes</taxon>
        <taxon>Agaricomycetidae</taxon>
        <taxon>Agaricales</taxon>
        <taxon>Marasmiineae</taxon>
        <taxon>Mycenaceae</taxon>
        <taxon>Mycena</taxon>
    </lineage>
</organism>
<protein>
    <submittedName>
        <fullName evidence="1">Uncharacterized protein</fullName>
    </submittedName>
</protein>
<evidence type="ECO:0000313" key="1">
    <source>
        <dbReference type="EMBL" id="CAK5276796.1"/>
    </source>
</evidence>